<accession>A0A1I7YVY1</accession>
<name>A0A1I7YVY1_9BILA</name>
<organism evidence="2 3">
    <name type="scientific">Steinernema glaseri</name>
    <dbReference type="NCBI Taxonomy" id="37863"/>
    <lineage>
        <taxon>Eukaryota</taxon>
        <taxon>Metazoa</taxon>
        <taxon>Ecdysozoa</taxon>
        <taxon>Nematoda</taxon>
        <taxon>Chromadorea</taxon>
        <taxon>Rhabditida</taxon>
        <taxon>Tylenchina</taxon>
        <taxon>Panagrolaimomorpha</taxon>
        <taxon>Strongyloidoidea</taxon>
        <taxon>Steinernematidae</taxon>
        <taxon>Steinernema</taxon>
    </lineage>
</organism>
<evidence type="ECO:0000313" key="2">
    <source>
        <dbReference type="Proteomes" id="UP000095287"/>
    </source>
</evidence>
<evidence type="ECO:0000256" key="1">
    <source>
        <dbReference type="SAM" id="MobiDB-lite"/>
    </source>
</evidence>
<dbReference type="AlphaFoldDB" id="A0A1I7YVY1"/>
<reference evidence="3" key="1">
    <citation type="submission" date="2016-11" db="UniProtKB">
        <authorList>
            <consortium name="WormBaseParasite"/>
        </authorList>
    </citation>
    <scope>IDENTIFICATION</scope>
</reference>
<dbReference type="WBParaSite" id="L893_g20268.t1">
    <property type="protein sequence ID" value="L893_g20268.t1"/>
    <property type="gene ID" value="L893_g20268"/>
</dbReference>
<proteinExistence type="predicted"/>
<protein>
    <submittedName>
        <fullName evidence="3">Uncharacterized protein</fullName>
    </submittedName>
</protein>
<dbReference type="Proteomes" id="UP000095287">
    <property type="component" value="Unplaced"/>
</dbReference>
<evidence type="ECO:0000313" key="3">
    <source>
        <dbReference type="WBParaSite" id="L893_g20268.t1"/>
    </source>
</evidence>
<sequence>MQRLRRPNGEKEEEARPSQADSEPERVVLLRAVASRTYRMDFYDLRGEIEGIKAVQKVTRKCPEWMRSSLSFAKKWRLAKKKLPVTGKNGTEFKTDGGRDTL</sequence>
<feature type="region of interest" description="Disordered" evidence="1">
    <location>
        <begin position="1"/>
        <end position="25"/>
    </location>
</feature>
<feature type="compositionally biased region" description="Basic and acidic residues" evidence="1">
    <location>
        <begin position="7"/>
        <end position="16"/>
    </location>
</feature>
<keyword evidence="2" id="KW-1185">Reference proteome</keyword>